<proteinExistence type="predicted"/>
<reference evidence="1 2" key="1">
    <citation type="submission" date="2016-10" db="EMBL/GenBank/DDBJ databases">
        <authorList>
            <person name="de Groot N.N."/>
        </authorList>
    </citation>
    <scope>NUCLEOTIDE SEQUENCE [LARGE SCALE GENOMIC DNA]</scope>
    <source>
        <strain evidence="1 2">DSM 26130</strain>
    </source>
</reference>
<dbReference type="STRING" id="662367.SAMN05216167_11299"/>
<accession>A0A1I1ZFX2</accession>
<dbReference type="Proteomes" id="UP000198598">
    <property type="component" value="Unassembled WGS sequence"/>
</dbReference>
<sequence>MTAAQIRENILEQSDETLLNSLPTTPRLACQCCGSVSVAKRAHSEKTKTYYCPICKGDKPVSEVKYFIKNKTADPITAVARHREFWQRIYYEQLNRESGPGTFQRQL</sequence>
<protein>
    <submittedName>
        <fullName evidence="1">Uncharacterized protein</fullName>
    </submittedName>
</protein>
<dbReference type="EMBL" id="FOLQ01000012">
    <property type="protein sequence ID" value="SFE30218.1"/>
    <property type="molecule type" value="Genomic_DNA"/>
</dbReference>
<organism evidence="1 2">
    <name type="scientific">Spirosoma endophyticum</name>
    <dbReference type="NCBI Taxonomy" id="662367"/>
    <lineage>
        <taxon>Bacteria</taxon>
        <taxon>Pseudomonadati</taxon>
        <taxon>Bacteroidota</taxon>
        <taxon>Cytophagia</taxon>
        <taxon>Cytophagales</taxon>
        <taxon>Cytophagaceae</taxon>
        <taxon>Spirosoma</taxon>
    </lineage>
</organism>
<gene>
    <name evidence="1" type="ORF">SAMN05216167_11299</name>
</gene>
<evidence type="ECO:0000313" key="2">
    <source>
        <dbReference type="Proteomes" id="UP000198598"/>
    </source>
</evidence>
<evidence type="ECO:0000313" key="1">
    <source>
        <dbReference type="EMBL" id="SFE30218.1"/>
    </source>
</evidence>
<dbReference type="AlphaFoldDB" id="A0A1I1ZFX2"/>
<name>A0A1I1ZFX2_9BACT</name>
<keyword evidence="2" id="KW-1185">Reference proteome</keyword>